<dbReference type="EMBL" id="PP595732">
    <property type="protein sequence ID" value="XBS49869.1"/>
    <property type="molecule type" value="Genomic_DNA"/>
</dbReference>
<name>A0AAU7PIW1_9CAUD</name>
<protein>
    <recommendedName>
        <fullName evidence="3">Portal protein</fullName>
    </recommendedName>
</protein>
<evidence type="ECO:0000256" key="1">
    <source>
        <dbReference type="SAM" id="MobiDB-lite"/>
    </source>
</evidence>
<organism evidence="2">
    <name type="scientific">Salmonella phage SalP219</name>
    <dbReference type="NCBI Taxonomy" id="3158864"/>
    <lineage>
        <taxon>Viruses</taxon>
        <taxon>Duplodnaviria</taxon>
        <taxon>Heunggongvirae</taxon>
        <taxon>Uroviricota</taxon>
        <taxon>Caudoviricetes</taxon>
        <taxon>Vequintavirinae</taxon>
        <taxon>Seunavirus</taxon>
    </lineage>
</organism>
<evidence type="ECO:0000313" key="2">
    <source>
        <dbReference type="EMBL" id="XBS49869.1"/>
    </source>
</evidence>
<accession>A0AAU7PIW1</accession>
<evidence type="ECO:0008006" key="3">
    <source>
        <dbReference type="Google" id="ProtNLM"/>
    </source>
</evidence>
<dbReference type="Pfam" id="PF06074">
    <property type="entry name" value="Portal_Mu"/>
    <property type="match status" value="1"/>
</dbReference>
<feature type="compositionally biased region" description="Polar residues" evidence="1">
    <location>
        <begin position="501"/>
        <end position="516"/>
    </location>
</feature>
<feature type="region of interest" description="Disordered" evidence="1">
    <location>
        <begin position="487"/>
        <end position="516"/>
    </location>
</feature>
<sequence length="516" mass="56648">MSTRFAQSTEIAKAGNETLAVSRLRTGELGSGALSQLRAESEAMKVEELRWPFFLATVEAMKQDHTVSTALDTKYVFVTKAFNDFKVLYNRDSKESKEAAEFVEYALKNLANQQTLRDIARSAATFNEYGFSIFEKIYRTEAAPSKYAGYITIDKIAFRPQSSLSRSKPWVFDEDGRTLKGIYQSKMAFANFQNGLTQISNNLSLATRLTSSADEVFIPMNKLMVMSLGGTESNPAGVSPLVGCYRAFREKILIENLETIGASKDLGGIIELKIPSQILNKAAMDPRSPESEMVQGLMADAANAHAGEQAYFILPSDMNAQGGEQYKMSLKGIDGAGKQYSTQELVNSRKKAILDRFGAGFINLGNDGQGSYNLSESKQSIHGHFVQRDIDIIVESFNKNLIPQLLALNDIRLSDEDMPRLKPGLIQEVDMEGFSKFVQRIGAVGYLPKTPTVINKILDVGGFDEELPEDMDIDELLKILGQDTSRSGDGMTAGSSGNGTGKISATRDNSISNLEN</sequence>
<dbReference type="InterPro" id="IPR009279">
    <property type="entry name" value="Portal_Mu"/>
</dbReference>
<reference evidence="2" key="1">
    <citation type="submission" date="2024-04" db="EMBL/GenBank/DDBJ databases">
        <authorList>
            <person name="Jaglan A.B."/>
            <person name="Vashisth M."/>
            <person name="Anand T."/>
            <person name="Virmani N."/>
            <person name="Bera B."/>
            <person name="Vaid R."/>
        </authorList>
    </citation>
    <scope>NUCLEOTIDE SEQUENCE</scope>
</reference>
<proteinExistence type="predicted"/>